<evidence type="ECO:0000313" key="3">
    <source>
        <dbReference type="EMBL" id="BBA95767.1"/>
    </source>
</evidence>
<dbReference type="InterPro" id="IPR021005">
    <property type="entry name" value="Znf_CGNR"/>
</dbReference>
<protein>
    <recommendedName>
        <fullName evidence="2">Zinc finger CGNR domain-containing protein</fullName>
    </recommendedName>
</protein>
<dbReference type="SUPFAM" id="SSF160904">
    <property type="entry name" value="Jann2411-like"/>
    <property type="match status" value="1"/>
</dbReference>
<dbReference type="EMBL" id="AP018365">
    <property type="protein sequence ID" value="BBA95767.1"/>
    <property type="molecule type" value="Genomic_DNA"/>
</dbReference>
<feature type="compositionally biased region" description="Basic and acidic residues" evidence="1">
    <location>
        <begin position="38"/>
        <end position="47"/>
    </location>
</feature>
<dbReference type="Proteomes" id="UP000595703">
    <property type="component" value="Chromosome"/>
</dbReference>
<dbReference type="Gene3D" id="1.10.3300.10">
    <property type="entry name" value="Jann2411-like domain"/>
    <property type="match status" value="1"/>
</dbReference>
<evidence type="ECO:0000259" key="2">
    <source>
        <dbReference type="Pfam" id="PF11706"/>
    </source>
</evidence>
<dbReference type="PANTHER" id="PTHR35525:SF3">
    <property type="entry name" value="BLL6575 PROTEIN"/>
    <property type="match status" value="1"/>
</dbReference>
<dbReference type="InterPro" id="IPR023286">
    <property type="entry name" value="ABATE_dom_sf"/>
</dbReference>
<dbReference type="Pfam" id="PF11706">
    <property type="entry name" value="zf-CGNR"/>
    <property type="match status" value="1"/>
</dbReference>
<reference evidence="3 4" key="1">
    <citation type="journal article" date="2010" name="J. Bacteriol.">
        <title>Biochemical characterization of a novel indole prenyltransferase from Streptomyces sp. SN-593.</title>
        <authorList>
            <person name="Takahashi S."/>
            <person name="Takagi H."/>
            <person name="Toyoda A."/>
            <person name="Uramoto M."/>
            <person name="Nogawa T."/>
            <person name="Ueki M."/>
            <person name="Sakaki Y."/>
            <person name="Osada H."/>
        </authorList>
    </citation>
    <scope>NUCLEOTIDE SEQUENCE [LARGE SCALE GENOMIC DNA]</scope>
    <source>
        <strain evidence="3 4">SN-593</strain>
    </source>
</reference>
<accession>A0A7U3UNC6</accession>
<feature type="compositionally biased region" description="Basic and acidic residues" evidence="1">
    <location>
        <begin position="67"/>
        <end position="84"/>
    </location>
</feature>
<feature type="domain" description="Zinc finger CGNR" evidence="2">
    <location>
        <begin position="197"/>
        <end position="236"/>
    </location>
</feature>
<dbReference type="KEGG" id="arev:RVR_763"/>
<proteinExistence type="predicted"/>
<dbReference type="PANTHER" id="PTHR35525">
    <property type="entry name" value="BLL6575 PROTEIN"/>
    <property type="match status" value="1"/>
</dbReference>
<keyword evidence="4" id="KW-1185">Reference proteome</keyword>
<sequence>MTLPYDDRFPRHSVAANARRAADLVNVLAGEGSPAEVRAADGTDRPRPGTAKGPGADPDPVPGTTARTDRDAGAGSRVREEAAGTRVREEVAAVLRAYGEEDPLGLTTDDLADLRAAALRLREVFAAEHVDEAAARLNRLLAAGTGPLRLTSHGGGTPWHPHLDADDEAPWAEWFLASSCMALAVLLWDRQRPPGGVCASPSCPNVYVTEGRGPNRRYCSRRCATRERVAAHRARHPPGGGGPLTPRERRGRGSRA</sequence>
<dbReference type="AlphaFoldDB" id="A0A7U3UNC6"/>
<dbReference type="InterPro" id="IPR010852">
    <property type="entry name" value="ABATE"/>
</dbReference>
<feature type="region of interest" description="Disordered" evidence="1">
    <location>
        <begin position="30"/>
        <end position="84"/>
    </location>
</feature>
<evidence type="ECO:0000313" key="4">
    <source>
        <dbReference type="Proteomes" id="UP000595703"/>
    </source>
</evidence>
<gene>
    <name evidence="3" type="ORF">RVR_763</name>
</gene>
<reference evidence="3 4" key="4">
    <citation type="journal article" date="2020" name="Sci. Rep.">
        <title>beta-carboline chemical signals induce reveromycin production through a LuxR family regulator in Streptomyces sp. SN-593.</title>
        <authorList>
            <person name="Panthee S."/>
            <person name="Kito N."/>
            <person name="Hayashi T."/>
            <person name="Shimizu T."/>
            <person name="Ishikawa J."/>
            <person name="Hamamoto H."/>
            <person name="Osada H."/>
            <person name="Takahashi S."/>
        </authorList>
    </citation>
    <scope>NUCLEOTIDE SEQUENCE [LARGE SCALE GENOMIC DNA]</scope>
    <source>
        <strain evidence="3 4">SN-593</strain>
    </source>
</reference>
<reference evidence="3 4" key="2">
    <citation type="journal article" date="2011" name="J. Antibiot.">
        <title>Furaquinocins I and J: novel polyketide isoprenoid hybrid compounds from Streptomyces reveromyceticus SN-593.</title>
        <authorList>
            <person name="Panthee S."/>
            <person name="Takahashi S."/>
            <person name="Takagi H."/>
            <person name="Nogawa T."/>
            <person name="Oowada E."/>
            <person name="Uramoto M."/>
            <person name="Osada H."/>
        </authorList>
    </citation>
    <scope>NUCLEOTIDE SEQUENCE [LARGE SCALE GENOMIC DNA]</scope>
    <source>
        <strain evidence="3 4">SN-593</strain>
    </source>
</reference>
<reference evidence="3 4" key="3">
    <citation type="journal article" date="2011" name="Nat. Chem. Biol.">
        <title>Reveromycin A biosynthesis uses RevG and RevJ for stereospecific spiroacetal formation.</title>
        <authorList>
            <person name="Takahashi S."/>
            <person name="Toyoda A."/>
            <person name="Sekiyama Y."/>
            <person name="Takagi H."/>
            <person name="Nogawa T."/>
            <person name="Uramoto M."/>
            <person name="Suzuki R."/>
            <person name="Koshino H."/>
            <person name="Kumano T."/>
            <person name="Panthee S."/>
            <person name="Dairi T."/>
            <person name="Ishikawa J."/>
            <person name="Ikeda H."/>
            <person name="Sakaki Y."/>
            <person name="Osada H."/>
        </authorList>
    </citation>
    <scope>NUCLEOTIDE SEQUENCE [LARGE SCALE GENOMIC DNA]</scope>
    <source>
        <strain evidence="3 4">SN-593</strain>
    </source>
</reference>
<name>A0A7U3UNC6_9ACTN</name>
<evidence type="ECO:0000256" key="1">
    <source>
        <dbReference type="SAM" id="MobiDB-lite"/>
    </source>
</evidence>
<dbReference type="RefSeq" id="WP_430393094.1">
    <property type="nucleotide sequence ID" value="NZ_AP018365.1"/>
</dbReference>
<organism evidence="3 4">
    <name type="scientific">Actinacidiphila reveromycinica</name>
    <dbReference type="NCBI Taxonomy" id="659352"/>
    <lineage>
        <taxon>Bacteria</taxon>
        <taxon>Bacillati</taxon>
        <taxon>Actinomycetota</taxon>
        <taxon>Actinomycetes</taxon>
        <taxon>Kitasatosporales</taxon>
        <taxon>Streptomycetaceae</taxon>
        <taxon>Actinacidiphila</taxon>
    </lineage>
</organism>
<feature type="region of interest" description="Disordered" evidence="1">
    <location>
        <begin position="230"/>
        <end position="256"/>
    </location>
</feature>